<organism evidence="1 2">
    <name type="scientific">Caballeronia novacaledonica</name>
    <dbReference type="NCBI Taxonomy" id="1544861"/>
    <lineage>
        <taxon>Bacteria</taxon>
        <taxon>Pseudomonadati</taxon>
        <taxon>Pseudomonadota</taxon>
        <taxon>Betaproteobacteria</taxon>
        <taxon>Burkholderiales</taxon>
        <taxon>Burkholderiaceae</taxon>
        <taxon>Caballeronia</taxon>
    </lineage>
</organism>
<proteinExistence type="predicted"/>
<protein>
    <submittedName>
        <fullName evidence="1">TM2 domain-containing protein</fullName>
    </submittedName>
</protein>
<evidence type="ECO:0000313" key="1">
    <source>
        <dbReference type="EMBL" id="GJH18489.1"/>
    </source>
</evidence>
<dbReference type="EMBL" id="BPUR01000009">
    <property type="protein sequence ID" value="GJH18489.1"/>
    <property type="molecule type" value="Genomic_DNA"/>
</dbReference>
<dbReference type="Proteomes" id="UP001055013">
    <property type="component" value="Unassembled WGS sequence"/>
</dbReference>
<reference evidence="1" key="1">
    <citation type="submission" date="2021-09" db="EMBL/GenBank/DDBJ databases">
        <title>Isolation and characterization of 3-chlorobenzoate degrading bacteria from soils in Shizuoka.</title>
        <authorList>
            <person name="Ifat A."/>
            <person name="Ogawa N."/>
            <person name="Kimbara K."/>
            <person name="Moriuchi R."/>
            <person name="Dohra H."/>
            <person name="Shintani M."/>
        </authorList>
    </citation>
    <scope>NUCLEOTIDE SEQUENCE</scope>
    <source>
        <strain evidence="1">19CS2-2</strain>
    </source>
</reference>
<accession>A0ACB5QTJ0</accession>
<sequence>MAMSDVSRQMMMYDAQKKSVGVAFILWFFLGYLGAHRFYAGKTFTAISQFALTVLGGVLAMVGVGFVFLGIVGIWLIVDIFLLPGIIRSYNVSLVGKLV</sequence>
<comment type="caution">
    <text evidence="1">The sequence shown here is derived from an EMBL/GenBank/DDBJ whole genome shotgun (WGS) entry which is preliminary data.</text>
</comment>
<name>A0ACB5QTJ0_9BURK</name>
<evidence type="ECO:0000313" key="2">
    <source>
        <dbReference type="Proteomes" id="UP001055013"/>
    </source>
</evidence>
<keyword evidence="2" id="KW-1185">Reference proteome</keyword>
<gene>
    <name evidence="1" type="ORF">CBA19CS22_18125</name>
</gene>